<reference evidence="5" key="1">
    <citation type="journal article" date="2022" name="Int. J. Syst. Evol. Microbiol.">
        <title>Anaeromyxobacter oryzae sp. nov., Anaeromyxobacter diazotrophicus sp. nov. and Anaeromyxobacter paludicola sp. nov., isolated from paddy soils.</title>
        <authorList>
            <person name="Itoh H."/>
            <person name="Xu Z."/>
            <person name="Mise K."/>
            <person name="Masuda Y."/>
            <person name="Ushijima N."/>
            <person name="Hayakawa C."/>
            <person name="Shiratori Y."/>
            <person name="Senoo K."/>
        </authorList>
    </citation>
    <scope>NUCLEOTIDE SEQUENCE [LARGE SCALE GENOMIC DNA]</scope>
    <source>
        <strain evidence="5">Red630</strain>
    </source>
</reference>
<feature type="compositionally biased region" description="Low complexity" evidence="1">
    <location>
        <begin position="381"/>
        <end position="399"/>
    </location>
</feature>
<keyword evidence="5" id="KW-1185">Reference proteome</keyword>
<evidence type="ECO:0000313" key="4">
    <source>
        <dbReference type="EMBL" id="BDG08680.1"/>
    </source>
</evidence>
<feature type="compositionally biased region" description="Low complexity" evidence="1">
    <location>
        <begin position="349"/>
        <end position="359"/>
    </location>
</feature>
<name>A0ABM7XA06_9BACT</name>
<feature type="compositionally biased region" description="Pro residues" evidence="1">
    <location>
        <begin position="296"/>
        <end position="310"/>
    </location>
</feature>
<feature type="compositionally biased region" description="Low complexity" evidence="1">
    <location>
        <begin position="201"/>
        <end position="216"/>
    </location>
</feature>
<feature type="domain" description="GYF" evidence="3">
    <location>
        <begin position="106"/>
        <end position="155"/>
    </location>
</feature>
<accession>A0ABM7XA06</accession>
<evidence type="ECO:0000313" key="5">
    <source>
        <dbReference type="Proteomes" id="UP001162734"/>
    </source>
</evidence>
<evidence type="ECO:0008006" key="6">
    <source>
        <dbReference type="Google" id="ProtNLM"/>
    </source>
</evidence>
<protein>
    <recommendedName>
        <fullName evidence="6">MJ0042 family finger-like protein</fullName>
    </recommendedName>
</protein>
<sequence length="592" mass="59207">MRDDKLPEGKQGAARARGAGRVRAAARGTKGAMQFSCEACEARYLIPEERLGRAGVRVRCKKCGHVVRVRPPSAAELELVEGAAGERNVAVLPPAPPRAPGAGVEWFVAGEGSARGPLEVGAVRRQLAAGELPAAALVWREGLVGWTPASAIPELAGPAPAVASAVPRAPPPLPVAAPPPQLESAAAAVLAELARRDVGAPRGPTPRGTPSQGARPAGPPAAGPSPERRVLYASLALAVVGAASLGAGAAWLASRPSPERAPAAPRAAAGPGAEPGALARAPSAPPPASAGAPVAAAPPGPAAAPRPEPAPAAHGAPAPGERPVIAKRASPAAERAPAVRARSKRAEAGARAPEPRTAALPRKSAAPEVDARRAGSGKVEPAATASSATAGASAAAAPRPALPALPPPSRPPRSEDELLAELGASPKPAPKPAAAAPAPQPAPRARPPDPLLDSVSDDELTRELGSAPPPAQKRSVYVPPAAPRATASAAPAAAAPALPERLTPEQVNRAVAARTSDLKRCIADQRAAEPGLKGTLKVRLVIGGDGAVREAAPVTEELAGKPIARCIAGVVKDTRFPPSRAGGQEVIFPFKF</sequence>
<feature type="compositionally biased region" description="Low complexity" evidence="1">
    <location>
        <begin position="311"/>
        <end position="340"/>
    </location>
</feature>
<dbReference type="InterPro" id="IPR011723">
    <property type="entry name" value="Znf/thioredoxin_put"/>
</dbReference>
<dbReference type="InterPro" id="IPR049806">
    <property type="entry name" value="MasK-like_C"/>
</dbReference>
<dbReference type="NCBIfam" id="NF033768">
    <property type="entry name" value="myxo_SS_tail"/>
    <property type="match status" value="1"/>
</dbReference>
<feature type="region of interest" description="Disordered" evidence="1">
    <location>
        <begin position="196"/>
        <end position="225"/>
    </location>
</feature>
<dbReference type="NCBIfam" id="TIGR02098">
    <property type="entry name" value="MJ0042_CXXC"/>
    <property type="match status" value="1"/>
</dbReference>
<dbReference type="InterPro" id="IPR025640">
    <property type="entry name" value="GYF_2"/>
</dbReference>
<feature type="region of interest" description="Disordered" evidence="1">
    <location>
        <begin position="256"/>
        <end position="482"/>
    </location>
</feature>
<feature type="compositionally biased region" description="Low complexity" evidence="1">
    <location>
        <begin position="256"/>
        <end position="282"/>
    </location>
</feature>
<feature type="compositionally biased region" description="Pro residues" evidence="1">
    <location>
        <begin position="438"/>
        <end position="450"/>
    </location>
</feature>
<evidence type="ECO:0000259" key="2">
    <source>
        <dbReference type="Pfam" id="PF13717"/>
    </source>
</evidence>
<proteinExistence type="predicted"/>
<dbReference type="Pfam" id="PF13717">
    <property type="entry name" value="Zn_ribbon_4"/>
    <property type="match status" value="1"/>
</dbReference>
<feature type="compositionally biased region" description="Low complexity" evidence="1">
    <location>
        <begin position="12"/>
        <end position="24"/>
    </location>
</feature>
<dbReference type="Pfam" id="PF14237">
    <property type="entry name" value="GYF_2"/>
    <property type="match status" value="1"/>
</dbReference>
<gene>
    <name evidence="4" type="ORF">AMPC_17930</name>
</gene>
<feature type="compositionally biased region" description="Pro residues" evidence="1">
    <location>
        <begin position="400"/>
        <end position="411"/>
    </location>
</feature>
<dbReference type="RefSeq" id="WP_248345868.1">
    <property type="nucleotide sequence ID" value="NZ_AP025592.1"/>
</dbReference>
<evidence type="ECO:0000259" key="3">
    <source>
        <dbReference type="Pfam" id="PF14237"/>
    </source>
</evidence>
<feature type="domain" description="Zinc finger/thioredoxin putative" evidence="2">
    <location>
        <begin position="33"/>
        <end position="66"/>
    </location>
</feature>
<dbReference type="Proteomes" id="UP001162734">
    <property type="component" value="Chromosome"/>
</dbReference>
<feature type="region of interest" description="Disordered" evidence="1">
    <location>
        <begin position="1"/>
        <end position="24"/>
    </location>
</feature>
<evidence type="ECO:0000256" key="1">
    <source>
        <dbReference type="SAM" id="MobiDB-lite"/>
    </source>
</evidence>
<dbReference type="EMBL" id="AP025592">
    <property type="protein sequence ID" value="BDG08680.1"/>
    <property type="molecule type" value="Genomic_DNA"/>
</dbReference>
<organism evidence="4 5">
    <name type="scientific">Anaeromyxobacter paludicola</name>
    <dbReference type="NCBI Taxonomy" id="2918171"/>
    <lineage>
        <taxon>Bacteria</taxon>
        <taxon>Pseudomonadati</taxon>
        <taxon>Myxococcota</taxon>
        <taxon>Myxococcia</taxon>
        <taxon>Myxococcales</taxon>
        <taxon>Cystobacterineae</taxon>
        <taxon>Anaeromyxobacteraceae</taxon>
        <taxon>Anaeromyxobacter</taxon>
    </lineage>
</organism>